<dbReference type="SUPFAM" id="SSF54373">
    <property type="entry name" value="FAD-linked reductases, C-terminal domain"/>
    <property type="match status" value="1"/>
</dbReference>
<evidence type="ECO:0000256" key="1">
    <source>
        <dbReference type="ARBA" id="ARBA00001974"/>
    </source>
</evidence>
<dbReference type="SUPFAM" id="SSF51905">
    <property type="entry name" value="FAD/NAD(P)-binding domain"/>
    <property type="match status" value="1"/>
</dbReference>
<evidence type="ECO:0000259" key="6">
    <source>
        <dbReference type="Pfam" id="PF01494"/>
    </source>
</evidence>
<dbReference type="Pfam" id="PF01494">
    <property type="entry name" value="FAD_binding_3"/>
    <property type="match status" value="1"/>
</dbReference>
<reference evidence="7" key="2">
    <citation type="journal article" date="2012" name="J. Bacteriol.">
        <title>Novel L-Cysteine-Dependent Maleylpyruvate Isomerase in the Gentisate Pathway of Paenibacillus sp. Strain NyZ101.</title>
        <authorList>
            <person name="Liu T.T."/>
            <person name="Zhou N.Y."/>
        </authorList>
    </citation>
    <scope>NUCLEOTIDE SEQUENCE</scope>
    <source>
        <strain evidence="7">NyZ101</strain>
    </source>
</reference>
<reference evidence="7" key="1">
    <citation type="submission" date="2011-01" db="EMBL/GenBank/DDBJ databases">
        <authorList>
            <person name="Liu T.-T."/>
            <person name="Zhou N.-Y."/>
        </authorList>
    </citation>
    <scope>NUCLEOTIDE SEQUENCE</scope>
    <source>
        <strain evidence="7">NyZ101</strain>
    </source>
</reference>
<organism evidence="7">
    <name type="scientific">Paenibacillus sp. NyZ101</name>
    <dbReference type="NCBI Taxonomy" id="980079"/>
    <lineage>
        <taxon>Bacteria</taxon>
        <taxon>Bacillati</taxon>
        <taxon>Bacillota</taxon>
        <taxon>Bacilli</taxon>
        <taxon>Bacillales</taxon>
        <taxon>Paenibacillaceae</taxon>
        <taxon>Paenibacillus</taxon>
    </lineage>
</organism>
<evidence type="ECO:0000256" key="2">
    <source>
        <dbReference type="ARBA" id="ARBA00022630"/>
    </source>
</evidence>
<proteinExistence type="predicted"/>
<gene>
    <name evidence="7" type="primary">bagX</name>
</gene>
<comment type="cofactor">
    <cofactor evidence="1">
        <name>FAD</name>
        <dbReference type="ChEBI" id="CHEBI:57692"/>
    </cofactor>
</comment>
<dbReference type="Gene3D" id="3.50.50.60">
    <property type="entry name" value="FAD/NAD(P)-binding domain"/>
    <property type="match status" value="1"/>
</dbReference>
<keyword evidence="5 7" id="KW-0503">Monooxygenase</keyword>
<sequence length="394" mass="44059">MTTEKENVPFLIVGGGIGGLATALGLAKAGKSVQVLEQAPEFGEIGAGIQLAPNATAVLDQLGVLDAISEFAVFPKRLVLMDALTGKELSALDLGDPFRERYGYPYIVLHRSDLHKTLLDACRANDRIALLNNKVVKSAENVGDKAQVTCTDGTTYVSDAVIGADGLWSNTRRLFSDDKPICSQYVAYRGAIPMTEITPTADLDDVIMWIGPYLHLVQYPVRRKELYNQVVVFKSFRYKEDSDDWGTPEELDEHFGACCEPVRHAVTYIQRQRRWPMYDREPIDNWTSGRITLLGDAAHPMLQYLAQGGCQALEDAACLTKSLLQHGDDTEKAFLAYQEERIPRTAEVQRNARLWGEFLHTEDAMATYLRNRILTQRSSDDFGVADWLYGRRYG</sequence>
<dbReference type="InterPro" id="IPR036188">
    <property type="entry name" value="FAD/NAD-bd_sf"/>
</dbReference>
<dbReference type="PANTHER" id="PTHR13789:SF318">
    <property type="entry name" value="GERANYLGERANYL DIPHOSPHATE REDUCTASE"/>
    <property type="match status" value="1"/>
</dbReference>
<feature type="domain" description="FAD-binding" evidence="6">
    <location>
        <begin position="9"/>
        <end position="351"/>
    </location>
</feature>
<dbReference type="InterPro" id="IPR002938">
    <property type="entry name" value="FAD-bd"/>
</dbReference>
<dbReference type="AlphaFoldDB" id="H6TG61"/>
<dbReference type="PRINTS" id="PR00420">
    <property type="entry name" value="RNGMNOXGNASE"/>
</dbReference>
<dbReference type="GO" id="GO:0071949">
    <property type="term" value="F:FAD binding"/>
    <property type="evidence" value="ECO:0007669"/>
    <property type="project" value="InterPro"/>
</dbReference>
<dbReference type="PANTHER" id="PTHR13789">
    <property type="entry name" value="MONOOXYGENASE"/>
    <property type="match status" value="1"/>
</dbReference>
<evidence type="ECO:0000256" key="5">
    <source>
        <dbReference type="ARBA" id="ARBA00023033"/>
    </source>
</evidence>
<keyword evidence="2" id="KW-0285">Flavoprotein</keyword>
<keyword evidence="4" id="KW-0560">Oxidoreductase</keyword>
<keyword evidence="3" id="KW-0274">FAD</keyword>
<dbReference type="GO" id="GO:0004497">
    <property type="term" value="F:monooxygenase activity"/>
    <property type="evidence" value="ECO:0007669"/>
    <property type="project" value="UniProtKB-KW"/>
</dbReference>
<evidence type="ECO:0000256" key="3">
    <source>
        <dbReference type="ARBA" id="ARBA00022827"/>
    </source>
</evidence>
<name>H6TG61_9BACL</name>
<dbReference type="InterPro" id="IPR050493">
    <property type="entry name" value="FAD-dep_Monooxygenase_BioMet"/>
</dbReference>
<protein>
    <submittedName>
        <fullName evidence="7">3-hydroxybenzoate 6-monooxygenase</fullName>
    </submittedName>
</protein>
<evidence type="ECO:0000313" key="7">
    <source>
        <dbReference type="EMBL" id="ADZ54053.1"/>
    </source>
</evidence>
<evidence type="ECO:0000256" key="4">
    <source>
        <dbReference type="ARBA" id="ARBA00023002"/>
    </source>
</evidence>
<accession>H6TG61</accession>
<dbReference type="EMBL" id="HQ897158">
    <property type="protein sequence ID" value="ADZ54053.1"/>
    <property type="molecule type" value="Genomic_DNA"/>
</dbReference>